<protein>
    <submittedName>
        <fullName evidence="1">Uncharacterized protein</fullName>
    </submittedName>
</protein>
<organism evidence="1 2">
    <name type="scientific">Auriscalpium vulgare</name>
    <dbReference type="NCBI Taxonomy" id="40419"/>
    <lineage>
        <taxon>Eukaryota</taxon>
        <taxon>Fungi</taxon>
        <taxon>Dikarya</taxon>
        <taxon>Basidiomycota</taxon>
        <taxon>Agaricomycotina</taxon>
        <taxon>Agaricomycetes</taxon>
        <taxon>Russulales</taxon>
        <taxon>Auriscalpiaceae</taxon>
        <taxon>Auriscalpium</taxon>
    </lineage>
</organism>
<keyword evidence="2" id="KW-1185">Reference proteome</keyword>
<name>A0ACB8RDV3_9AGAM</name>
<evidence type="ECO:0000313" key="1">
    <source>
        <dbReference type="EMBL" id="KAI0042258.1"/>
    </source>
</evidence>
<dbReference type="Proteomes" id="UP000814033">
    <property type="component" value="Unassembled WGS sequence"/>
</dbReference>
<accession>A0ACB8RDV3</accession>
<sequence>MPRNHSQHSRPSSPRTSNCSLLPTSPPLTVIAHLLDFVGEMNGYPQVNYPHGGFGDAAQSNTMNPGYPYPFYDYGHYQPQALPHNFTTATYPTAPYSYIPQPPAQGDYWSEASQPAHFAAADVAPSYGQTPAPYQSQSWGNAPASTFGQGGASAATFASPAPQWQPLGLPPHAHANGYAQADTYQAQSGHWSQATAHMPTVASVQGLSMNMGVFSYEDVSPLLHAPPSLPPASQTGADVEPSVSSKPVSAKSGSGLGPVRRRKTTKRASPIVSKPITTKKSGKTMKAEFEMMPTWAKPQLEQHKCAKCSDGNIEPNNIPAHLFSKTHVQDLPRSLQDVIPFYVCRAFPRCTQMYVLFLS</sequence>
<reference evidence="1" key="1">
    <citation type="submission" date="2021-02" db="EMBL/GenBank/DDBJ databases">
        <authorList>
            <consortium name="DOE Joint Genome Institute"/>
            <person name="Ahrendt S."/>
            <person name="Looney B.P."/>
            <person name="Miyauchi S."/>
            <person name="Morin E."/>
            <person name="Drula E."/>
            <person name="Courty P.E."/>
            <person name="Chicoki N."/>
            <person name="Fauchery L."/>
            <person name="Kohler A."/>
            <person name="Kuo A."/>
            <person name="Labutti K."/>
            <person name="Pangilinan J."/>
            <person name="Lipzen A."/>
            <person name="Riley R."/>
            <person name="Andreopoulos W."/>
            <person name="He G."/>
            <person name="Johnson J."/>
            <person name="Barry K.W."/>
            <person name="Grigoriev I.V."/>
            <person name="Nagy L."/>
            <person name="Hibbett D."/>
            <person name="Henrissat B."/>
            <person name="Matheny P.B."/>
            <person name="Labbe J."/>
            <person name="Martin F."/>
        </authorList>
    </citation>
    <scope>NUCLEOTIDE SEQUENCE</scope>
    <source>
        <strain evidence="1">FP105234-sp</strain>
    </source>
</reference>
<evidence type="ECO:0000313" key="2">
    <source>
        <dbReference type="Proteomes" id="UP000814033"/>
    </source>
</evidence>
<gene>
    <name evidence="1" type="ORF">FA95DRAFT_591976</name>
</gene>
<reference evidence="1" key="2">
    <citation type="journal article" date="2022" name="New Phytol.">
        <title>Evolutionary transition to the ectomycorrhizal habit in the genomes of a hyperdiverse lineage of mushroom-forming fungi.</title>
        <authorList>
            <person name="Looney B."/>
            <person name="Miyauchi S."/>
            <person name="Morin E."/>
            <person name="Drula E."/>
            <person name="Courty P.E."/>
            <person name="Kohler A."/>
            <person name="Kuo A."/>
            <person name="LaButti K."/>
            <person name="Pangilinan J."/>
            <person name="Lipzen A."/>
            <person name="Riley R."/>
            <person name="Andreopoulos W."/>
            <person name="He G."/>
            <person name="Johnson J."/>
            <person name="Nolan M."/>
            <person name="Tritt A."/>
            <person name="Barry K.W."/>
            <person name="Grigoriev I.V."/>
            <person name="Nagy L.G."/>
            <person name="Hibbett D."/>
            <person name="Henrissat B."/>
            <person name="Matheny P.B."/>
            <person name="Labbe J."/>
            <person name="Martin F.M."/>
        </authorList>
    </citation>
    <scope>NUCLEOTIDE SEQUENCE</scope>
    <source>
        <strain evidence="1">FP105234-sp</strain>
    </source>
</reference>
<proteinExistence type="predicted"/>
<dbReference type="EMBL" id="MU276076">
    <property type="protein sequence ID" value="KAI0042258.1"/>
    <property type="molecule type" value="Genomic_DNA"/>
</dbReference>
<comment type="caution">
    <text evidence="1">The sequence shown here is derived from an EMBL/GenBank/DDBJ whole genome shotgun (WGS) entry which is preliminary data.</text>
</comment>